<accession>B9XAD4</accession>
<proteinExistence type="predicted"/>
<protein>
    <submittedName>
        <fullName evidence="1">Uncharacterized protein</fullName>
    </submittedName>
</protein>
<comment type="caution">
    <text evidence="1">The sequence shown here is derived from an EMBL/GenBank/DDBJ whole genome shotgun (WGS) entry which is preliminary data.</text>
</comment>
<evidence type="ECO:0000313" key="2">
    <source>
        <dbReference type="Proteomes" id="UP000003688"/>
    </source>
</evidence>
<organism evidence="1 2">
    <name type="scientific">Pedosphaera parvula (strain Ellin514)</name>
    <dbReference type="NCBI Taxonomy" id="320771"/>
    <lineage>
        <taxon>Bacteria</taxon>
        <taxon>Pseudomonadati</taxon>
        <taxon>Verrucomicrobiota</taxon>
        <taxon>Pedosphaerae</taxon>
        <taxon>Pedosphaerales</taxon>
        <taxon>Pedosphaeraceae</taxon>
        <taxon>Pedosphaera</taxon>
    </lineage>
</organism>
<dbReference type="RefSeq" id="WP_007412782.1">
    <property type="nucleotide sequence ID" value="NZ_ABOX02000001.1"/>
</dbReference>
<reference evidence="1 2" key="1">
    <citation type="journal article" date="2011" name="J. Bacteriol.">
        <title>Genome sequence of 'Pedosphaera parvula' Ellin514, an aerobic Verrucomicrobial isolate from pasture soil.</title>
        <authorList>
            <person name="Kant R."/>
            <person name="van Passel M.W."/>
            <person name="Sangwan P."/>
            <person name="Palva A."/>
            <person name="Lucas S."/>
            <person name="Copeland A."/>
            <person name="Lapidus A."/>
            <person name="Glavina Del Rio T."/>
            <person name="Dalin E."/>
            <person name="Tice H."/>
            <person name="Bruce D."/>
            <person name="Goodwin L."/>
            <person name="Pitluck S."/>
            <person name="Chertkov O."/>
            <person name="Larimer F.W."/>
            <person name="Land M.L."/>
            <person name="Hauser L."/>
            <person name="Brettin T.S."/>
            <person name="Detter J.C."/>
            <person name="Han S."/>
            <person name="de Vos W.M."/>
            <person name="Janssen P.H."/>
            <person name="Smidt H."/>
        </authorList>
    </citation>
    <scope>NUCLEOTIDE SEQUENCE [LARGE SCALE GENOMIC DNA]</scope>
    <source>
        <strain evidence="1 2">Ellin514</strain>
    </source>
</reference>
<gene>
    <name evidence="1" type="ORF">Cflav_PD6110</name>
</gene>
<keyword evidence="2" id="KW-1185">Reference proteome</keyword>
<dbReference type="Proteomes" id="UP000003688">
    <property type="component" value="Unassembled WGS sequence"/>
</dbReference>
<dbReference type="EMBL" id="ABOX02000001">
    <property type="protein sequence ID" value="EEF63475.1"/>
    <property type="molecule type" value="Genomic_DNA"/>
</dbReference>
<name>B9XAD4_PEDPL</name>
<evidence type="ECO:0000313" key="1">
    <source>
        <dbReference type="EMBL" id="EEF63475.1"/>
    </source>
</evidence>
<sequence>MDLQIIKSELAARLETDPTGKLARAYIIEQKSSGLSKQQAHELLSDLYIRYRDDPDQTAISEQIMDSIGDLLDAIHGNCSSPAWIYPKD</sequence>
<dbReference type="AlphaFoldDB" id="B9XAD4"/>